<dbReference type="GO" id="GO:0008171">
    <property type="term" value="F:O-methyltransferase activity"/>
    <property type="evidence" value="ECO:0000318"/>
    <property type="project" value="GO_Central"/>
</dbReference>
<dbReference type="AlphaFoldDB" id="A0A1S4CND1"/>
<dbReference type="InterPro" id="IPR001077">
    <property type="entry name" value="COMT_C"/>
</dbReference>
<reference evidence="30" key="1">
    <citation type="journal article" date="2014" name="Nat. Commun.">
        <title>The tobacco genome sequence and its comparison with those of tomato and potato.</title>
        <authorList>
            <person name="Sierro N."/>
            <person name="Battey J.N."/>
            <person name="Ouadi S."/>
            <person name="Bakaher N."/>
            <person name="Bovet L."/>
            <person name="Willig A."/>
            <person name="Goepfert S."/>
            <person name="Peitsch M.C."/>
            <person name="Ivanov N.V."/>
        </authorList>
    </citation>
    <scope>NUCLEOTIDE SEQUENCE [LARGE SCALE GENOMIC DNA]</scope>
</reference>
<evidence type="ECO:0000313" key="30">
    <source>
        <dbReference type="Proteomes" id="UP000790787"/>
    </source>
</evidence>
<evidence type="ECO:0000313" key="31">
    <source>
        <dbReference type="RefSeq" id="XP_016502753.1"/>
    </source>
</evidence>
<evidence type="ECO:0000256" key="19">
    <source>
        <dbReference type="ARBA" id="ARBA00076529"/>
    </source>
</evidence>
<evidence type="ECO:0000256" key="22">
    <source>
        <dbReference type="ARBA" id="ARBA00079780"/>
    </source>
</evidence>
<dbReference type="PIRSF" id="PIRSF005739">
    <property type="entry name" value="O-mtase"/>
    <property type="match status" value="1"/>
</dbReference>
<dbReference type="GO" id="GO:0046983">
    <property type="term" value="F:protein dimerization activity"/>
    <property type="evidence" value="ECO:0007669"/>
    <property type="project" value="InterPro"/>
</dbReference>
<dbReference type="PaxDb" id="4097-A0A1S4CND1"/>
<evidence type="ECO:0000256" key="17">
    <source>
        <dbReference type="ARBA" id="ARBA00071832"/>
    </source>
</evidence>
<reference evidence="31" key="2">
    <citation type="submission" date="2025-08" db="UniProtKB">
        <authorList>
            <consortium name="RefSeq"/>
        </authorList>
    </citation>
    <scope>IDENTIFICATION</scope>
    <source>
        <tissue evidence="31">Leaf</tissue>
    </source>
</reference>
<dbReference type="GO" id="GO:0030757">
    <property type="term" value="F:3-methylquercitin 7-O-methyltransferase activity"/>
    <property type="evidence" value="ECO:0007669"/>
    <property type="project" value="UniProtKB-EC"/>
</dbReference>
<comment type="catalytic activity">
    <reaction evidence="13">
        <text>kaempferol + S-adenosyl-L-methionine = kaempferide + S-adenosyl-L-homocysteine + H(+)</text>
        <dbReference type="Rhea" id="RHEA:15105"/>
        <dbReference type="ChEBI" id="CHEBI:15378"/>
        <dbReference type="ChEBI" id="CHEBI:57856"/>
        <dbReference type="ChEBI" id="CHEBI:58573"/>
        <dbReference type="ChEBI" id="CHEBI:58925"/>
        <dbReference type="ChEBI" id="CHEBI:59789"/>
        <dbReference type="EC" id="2.1.1.155"/>
    </reaction>
    <physiologicalReaction direction="left-to-right" evidence="13">
        <dbReference type="Rhea" id="RHEA:15106"/>
    </physiologicalReaction>
</comment>
<dbReference type="InterPro" id="IPR036388">
    <property type="entry name" value="WH-like_DNA-bd_sf"/>
</dbReference>
<keyword evidence="2" id="KW-0808">Transferase</keyword>
<name>A0A1S4CND1_TOBAC</name>
<dbReference type="Pfam" id="PF00891">
    <property type="entry name" value="Methyltransf_2"/>
    <property type="match status" value="1"/>
</dbReference>
<dbReference type="GO" id="GO:0009813">
    <property type="term" value="P:flavonoid biosynthetic process"/>
    <property type="evidence" value="ECO:0007669"/>
    <property type="project" value="UniProtKB-ARBA"/>
</dbReference>
<dbReference type="CDD" id="cd02440">
    <property type="entry name" value="AdoMet_MTases"/>
    <property type="match status" value="1"/>
</dbReference>
<dbReference type="PANTHER" id="PTHR11746">
    <property type="entry name" value="O-METHYLTRANSFERASE"/>
    <property type="match status" value="1"/>
</dbReference>
<feature type="domain" description="O-methyltransferase dimerisation" evidence="29">
    <location>
        <begin position="22"/>
        <end position="105"/>
    </location>
</feature>
<evidence type="ECO:0000256" key="2">
    <source>
        <dbReference type="ARBA" id="ARBA00022679"/>
    </source>
</evidence>
<dbReference type="InterPro" id="IPR029063">
    <property type="entry name" value="SAM-dependent_MTases_sf"/>
</dbReference>
<comment type="catalytic activity">
    <reaction evidence="10">
        <text>3',4',5'-O-trimethylmyricetin + S-adenosyl-L-methionine = 7,3',4',5'-O-tetramethylmyricetin + S-adenosyl-L-homocysteine</text>
        <dbReference type="Rhea" id="RHEA:74739"/>
        <dbReference type="ChEBI" id="CHEBI:57856"/>
        <dbReference type="ChEBI" id="CHEBI:59789"/>
        <dbReference type="ChEBI" id="CHEBI:194070"/>
        <dbReference type="ChEBI" id="CHEBI:194071"/>
    </reaction>
    <physiologicalReaction direction="left-to-right" evidence="10">
        <dbReference type="Rhea" id="RHEA:74740"/>
    </physiologicalReaction>
</comment>
<comment type="catalytic activity">
    <reaction evidence="7">
        <text>3',4',5,7-tetrahydroxy-3-methoxyflavone + S-adenosyl-L-methionine = 3',4',5-trihydroxy-3,7-dimethoxyflavone + S-adenosyl-L-homocysteine + H(+)</text>
        <dbReference type="Rhea" id="RHEA:16181"/>
        <dbReference type="ChEBI" id="CHEBI:15378"/>
        <dbReference type="ChEBI" id="CHEBI:57856"/>
        <dbReference type="ChEBI" id="CHEBI:57928"/>
        <dbReference type="ChEBI" id="CHEBI:59789"/>
        <dbReference type="ChEBI" id="CHEBI:77710"/>
        <dbReference type="EC" id="2.1.1.82"/>
    </reaction>
    <physiologicalReaction direction="left-to-right" evidence="7">
        <dbReference type="Rhea" id="RHEA:16182"/>
    </physiologicalReaction>
</comment>
<evidence type="ECO:0000256" key="11">
    <source>
        <dbReference type="ARBA" id="ARBA00051832"/>
    </source>
</evidence>
<comment type="catalytic activity">
    <reaction evidence="9">
        <text>kaempferide + S-adenosyl-L-methionine = 7,4'-O-dimethylkaempferol + S-adenosyl-L-homocysteine + H(+)</text>
        <dbReference type="Rhea" id="RHEA:74775"/>
        <dbReference type="ChEBI" id="CHEBI:15378"/>
        <dbReference type="ChEBI" id="CHEBI:57856"/>
        <dbReference type="ChEBI" id="CHEBI:58925"/>
        <dbReference type="ChEBI" id="CHEBI:59789"/>
        <dbReference type="ChEBI" id="CHEBI:194067"/>
    </reaction>
    <physiologicalReaction direction="left-to-right" evidence="9">
        <dbReference type="Rhea" id="RHEA:74776"/>
    </physiologicalReaction>
</comment>
<dbReference type="EC" id="2.1.1.155" evidence="15"/>
<protein>
    <recommendedName>
        <fullName evidence="17">Myricetin 7/4'-O-methyltransferase 2</fullName>
        <ecNumber evidence="15">2.1.1.155</ecNumber>
        <ecNumber evidence="16">2.1.1.82</ecNumber>
    </recommendedName>
    <alternativeName>
        <fullName evidence="19">3',4',5'-trimethyl myricetin 7-O-methyltransferase</fullName>
    </alternativeName>
    <alternativeName>
        <fullName evidence="21">3',5'-dimethyl myricetin 7-O-methyltransferase</fullName>
    </alternativeName>
    <alternativeName>
        <fullName evidence="24">3'-methyl quercetin 4'-O-methyltransferase</fullName>
    </alternativeName>
    <alternativeName>
        <fullName evidence="23">3-methyl quercetin 7-O-methyltransferase</fullName>
    </alternativeName>
    <alternativeName>
        <fullName evidence="25">4'-methyl kaempferol 7-O-methyltransferase</fullName>
    </alternativeName>
    <alternativeName>
        <fullName evidence="26">7-methyl quercetin 4'-O-methyltransferase</fullName>
    </alternativeName>
    <alternativeName>
        <fullName evidence="22">Kaempferol 4'-O-methyltransferase</fullName>
    </alternativeName>
    <alternativeName>
        <fullName evidence="18">Myricetin 7-O-methyltransferase</fullName>
    </alternativeName>
    <alternativeName>
        <fullName evidence="20">Quercetin 7-O-methyltransferase</fullName>
    </alternativeName>
</protein>
<evidence type="ECO:0000256" key="5">
    <source>
        <dbReference type="ARBA" id="ARBA00034481"/>
    </source>
</evidence>
<comment type="catalytic activity">
    <reaction evidence="11">
        <text>quercetin + S-adenosyl-L-methionine = rhamnetin + S-adenosyl-L-homocysteine + H(+)</text>
        <dbReference type="Rhea" id="RHEA:73115"/>
        <dbReference type="ChEBI" id="CHEBI:15378"/>
        <dbReference type="ChEBI" id="CHEBI:57694"/>
        <dbReference type="ChEBI" id="CHEBI:57856"/>
        <dbReference type="ChEBI" id="CHEBI:59789"/>
        <dbReference type="ChEBI" id="CHEBI:192706"/>
    </reaction>
    <physiologicalReaction direction="left-to-right" evidence="11">
        <dbReference type="Rhea" id="RHEA:73116"/>
    </physiologicalReaction>
</comment>
<dbReference type="EC" id="2.1.1.82" evidence="16"/>
<evidence type="ECO:0000256" key="27">
    <source>
        <dbReference type="PIRSR" id="PIRSR005739-1"/>
    </source>
</evidence>
<evidence type="ECO:0000256" key="18">
    <source>
        <dbReference type="ARBA" id="ARBA00075037"/>
    </source>
</evidence>
<dbReference type="RefSeq" id="XP_016502753.1">
    <property type="nucleotide sequence ID" value="XM_016647267.2"/>
</dbReference>
<comment type="pathway">
    <text evidence="4">Flavonoid metabolism.</text>
</comment>
<dbReference type="RefSeq" id="XP_016502753.1">
    <property type="nucleotide sequence ID" value="XM_016647267.1"/>
</dbReference>
<dbReference type="OrthoDB" id="1606438at2759"/>
<feature type="active site" description="Proton acceptor" evidence="27">
    <location>
        <position position="263"/>
    </location>
</feature>
<evidence type="ECO:0000256" key="14">
    <source>
        <dbReference type="ARBA" id="ARBA00052954"/>
    </source>
</evidence>
<dbReference type="InterPro" id="IPR012967">
    <property type="entry name" value="COMT_dimerisation"/>
</dbReference>
<gene>
    <name evidence="31" type="primary">LOC107820908</name>
</gene>
<evidence type="ECO:0000256" key="3">
    <source>
        <dbReference type="ARBA" id="ARBA00022691"/>
    </source>
</evidence>
<organism evidence="30 31">
    <name type="scientific">Nicotiana tabacum</name>
    <name type="common">Common tobacco</name>
    <dbReference type="NCBI Taxonomy" id="4097"/>
    <lineage>
        <taxon>Eukaryota</taxon>
        <taxon>Viridiplantae</taxon>
        <taxon>Streptophyta</taxon>
        <taxon>Embryophyta</taxon>
        <taxon>Tracheophyta</taxon>
        <taxon>Spermatophyta</taxon>
        <taxon>Magnoliopsida</taxon>
        <taxon>eudicotyledons</taxon>
        <taxon>Gunneridae</taxon>
        <taxon>Pentapetalae</taxon>
        <taxon>asterids</taxon>
        <taxon>lamiids</taxon>
        <taxon>Solanales</taxon>
        <taxon>Solanaceae</taxon>
        <taxon>Nicotianoideae</taxon>
        <taxon>Nicotianeae</taxon>
        <taxon>Nicotiana</taxon>
    </lineage>
</organism>
<keyword evidence="1" id="KW-0489">Methyltransferase</keyword>
<evidence type="ECO:0000256" key="9">
    <source>
        <dbReference type="ARBA" id="ARBA00050947"/>
    </source>
</evidence>
<evidence type="ECO:0000256" key="24">
    <source>
        <dbReference type="ARBA" id="ARBA00081707"/>
    </source>
</evidence>
<evidence type="ECO:0000256" key="26">
    <source>
        <dbReference type="ARBA" id="ARBA00082343"/>
    </source>
</evidence>
<dbReference type="GO" id="GO:0008757">
    <property type="term" value="F:S-adenosylmethionine-dependent methyltransferase activity"/>
    <property type="evidence" value="ECO:0000318"/>
    <property type="project" value="GO_Central"/>
</dbReference>
<comment type="catalytic activity">
    <reaction evidence="12">
        <text>rhamnetin + S-adenosyl-L-methionine = 7,4'-O-dimethylquercetin + S-adenosyl-L-homocysteine + H(+)</text>
        <dbReference type="Rhea" id="RHEA:74731"/>
        <dbReference type="ChEBI" id="CHEBI:15378"/>
        <dbReference type="ChEBI" id="CHEBI:57856"/>
        <dbReference type="ChEBI" id="CHEBI:59789"/>
        <dbReference type="ChEBI" id="CHEBI:192706"/>
        <dbReference type="ChEBI" id="CHEBI:194068"/>
    </reaction>
    <physiologicalReaction direction="left-to-right" evidence="12">
        <dbReference type="Rhea" id="RHEA:74732"/>
    </physiologicalReaction>
</comment>
<evidence type="ECO:0000256" key="13">
    <source>
        <dbReference type="ARBA" id="ARBA00052645"/>
    </source>
</evidence>
<accession>A0A1S4CND1</accession>
<evidence type="ECO:0000256" key="10">
    <source>
        <dbReference type="ARBA" id="ARBA00051617"/>
    </source>
</evidence>
<dbReference type="Gene3D" id="3.40.50.150">
    <property type="entry name" value="Vaccinia Virus protein VP39"/>
    <property type="match status" value="1"/>
</dbReference>
<proteinExistence type="inferred from homology"/>
<comment type="catalytic activity">
    <reaction evidence="14">
        <text>myricetin + S-adenosyl-L-methionine = 7-O-methylmyricetin + S-adenosyl-L-homocysteine + H(+)</text>
        <dbReference type="Rhea" id="RHEA:74719"/>
        <dbReference type="ChEBI" id="CHEBI:15378"/>
        <dbReference type="ChEBI" id="CHEBI:57856"/>
        <dbReference type="ChEBI" id="CHEBI:58395"/>
        <dbReference type="ChEBI" id="CHEBI:59789"/>
        <dbReference type="ChEBI" id="CHEBI:194065"/>
    </reaction>
    <physiologicalReaction direction="left-to-right" evidence="14">
        <dbReference type="Rhea" id="RHEA:74720"/>
    </physiologicalReaction>
</comment>
<evidence type="ECO:0000259" key="28">
    <source>
        <dbReference type="Pfam" id="PF00891"/>
    </source>
</evidence>
<keyword evidence="3" id="KW-0949">S-adenosyl-L-methionine</keyword>
<evidence type="ECO:0000256" key="20">
    <source>
        <dbReference type="ARBA" id="ARBA00077083"/>
    </source>
</evidence>
<dbReference type="OMA" id="INSEQCK"/>
<evidence type="ECO:0000256" key="23">
    <source>
        <dbReference type="ARBA" id="ARBA00081209"/>
    </source>
</evidence>
<dbReference type="SMR" id="A0A1S4CND1"/>
<dbReference type="Gene3D" id="1.10.10.10">
    <property type="entry name" value="Winged helix-like DNA-binding domain superfamily/Winged helix DNA-binding domain"/>
    <property type="match status" value="1"/>
</dbReference>
<dbReference type="InterPro" id="IPR016461">
    <property type="entry name" value="COMT-like"/>
</dbReference>
<evidence type="ECO:0000256" key="1">
    <source>
        <dbReference type="ARBA" id="ARBA00022603"/>
    </source>
</evidence>
<evidence type="ECO:0000256" key="7">
    <source>
        <dbReference type="ARBA" id="ARBA00050798"/>
    </source>
</evidence>
<dbReference type="STRING" id="4097.A0A1S4CND1"/>
<dbReference type="KEGG" id="nta:107820908"/>
<comment type="similarity">
    <text evidence="5">Belongs to the class I-like SAM-binding methyltransferase superfamily. Cation-independent O-methyltransferase family. COMT subfamily.</text>
</comment>
<evidence type="ECO:0000256" key="16">
    <source>
        <dbReference type="ARBA" id="ARBA00066892"/>
    </source>
</evidence>
<evidence type="ECO:0000256" key="21">
    <source>
        <dbReference type="ARBA" id="ARBA00077867"/>
    </source>
</evidence>
<comment type="catalytic activity">
    <reaction evidence="6">
        <text>syringetin + S-adenosyl-L-methionine = 7,3',5'-O-trimethylmyricetin + S-adenosyl-L-homocysteine + H(+)</text>
        <dbReference type="Rhea" id="RHEA:74735"/>
        <dbReference type="ChEBI" id="CHEBI:15378"/>
        <dbReference type="ChEBI" id="CHEBI:57856"/>
        <dbReference type="ChEBI" id="CHEBI:58412"/>
        <dbReference type="ChEBI" id="CHEBI:59789"/>
        <dbReference type="ChEBI" id="CHEBI:194069"/>
    </reaction>
    <physiologicalReaction direction="left-to-right" evidence="6">
        <dbReference type="Rhea" id="RHEA:74736"/>
    </physiologicalReaction>
</comment>
<dbReference type="SUPFAM" id="SSF53335">
    <property type="entry name" value="S-adenosyl-L-methionine-dependent methyltransferases"/>
    <property type="match status" value="1"/>
</dbReference>
<dbReference type="GO" id="GO:0032259">
    <property type="term" value="P:methylation"/>
    <property type="evidence" value="ECO:0000318"/>
    <property type="project" value="GO_Central"/>
</dbReference>
<sequence length="362" mass="40862">MAKNENIRADLEQLLQAEAQTWDYILSFVRPSCIRCAVELRIPDILRKHGIMTISDLVASLPNLNPSKISFLPVLMRILVHSGLLNYQKEVDSYSFTTAGSLLIENEPFSKRSHFLFSQNPVITLKPFSSLSHWLQDDLPTAFDTTYGKSMWDYCADEPKFGSIFNDAMASDSKLFSHLFINSEQCKHVFEGLTSLVDVGGGTGTLAMAIANAFPRLNCIVFDLPHVIGDRKGITTGNLEFVAGSMFDNIPYANAILLKFILHNWSDEDCVKLLKKCRESIPSKEKGGKVMVIDIVIEDYSSNNINEQLVQVQHFMDVIMRISYGAKERTKTEWEKLFLDAGFSDYKITANFGMRSLIEIYP</sequence>
<dbReference type="FunFam" id="3.40.50.150:FF:000057">
    <property type="entry name" value="O-methyltransferase ZRP4"/>
    <property type="match status" value="1"/>
</dbReference>
<dbReference type="GO" id="GO:0033803">
    <property type="term" value="F:kaempferol 4'-O-methyltransferase activity"/>
    <property type="evidence" value="ECO:0007669"/>
    <property type="project" value="UniProtKB-EC"/>
</dbReference>
<dbReference type="Pfam" id="PF08100">
    <property type="entry name" value="Dimerisation"/>
    <property type="match status" value="1"/>
</dbReference>
<evidence type="ECO:0000256" key="6">
    <source>
        <dbReference type="ARBA" id="ARBA00050300"/>
    </source>
</evidence>
<dbReference type="Proteomes" id="UP000790787">
    <property type="component" value="Chromosome 22"/>
</dbReference>
<evidence type="ECO:0000256" key="12">
    <source>
        <dbReference type="ARBA" id="ARBA00052350"/>
    </source>
</evidence>
<evidence type="ECO:0000256" key="8">
    <source>
        <dbReference type="ARBA" id="ARBA00050865"/>
    </source>
</evidence>
<dbReference type="InterPro" id="IPR036390">
    <property type="entry name" value="WH_DNA-bd_sf"/>
</dbReference>
<evidence type="ECO:0000256" key="15">
    <source>
        <dbReference type="ARBA" id="ARBA00066353"/>
    </source>
</evidence>
<comment type="catalytic activity">
    <reaction evidence="8">
        <text>isorhamnetin + S-adenosyl-L-methionine = 3',4'-O-dimethylquercetin + S-adenosyl-L-homocysteine + 2 H(+)</text>
        <dbReference type="Rhea" id="RHEA:74723"/>
        <dbReference type="ChEBI" id="CHEBI:15378"/>
        <dbReference type="ChEBI" id="CHEBI:57856"/>
        <dbReference type="ChEBI" id="CHEBI:59789"/>
        <dbReference type="ChEBI" id="CHEBI:144055"/>
        <dbReference type="ChEBI" id="CHEBI:194064"/>
    </reaction>
    <physiologicalReaction direction="left-to-right" evidence="8">
        <dbReference type="Rhea" id="RHEA:74724"/>
    </physiologicalReaction>
</comment>
<dbReference type="PROSITE" id="PS51683">
    <property type="entry name" value="SAM_OMT_II"/>
    <property type="match status" value="1"/>
</dbReference>
<dbReference type="SUPFAM" id="SSF46785">
    <property type="entry name" value="Winged helix' DNA-binding domain"/>
    <property type="match status" value="1"/>
</dbReference>
<dbReference type="GeneID" id="107820908"/>
<evidence type="ECO:0000256" key="25">
    <source>
        <dbReference type="ARBA" id="ARBA00081857"/>
    </source>
</evidence>
<keyword evidence="30" id="KW-1185">Reference proteome</keyword>
<evidence type="ECO:0000259" key="29">
    <source>
        <dbReference type="Pfam" id="PF08100"/>
    </source>
</evidence>
<feature type="domain" description="O-methyltransferase C-terminal" evidence="28">
    <location>
        <begin position="128"/>
        <end position="344"/>
    </location>
</feature>
<evidence type="ECO:0000256" key="4">
    <source>
        <dbReference type="ARBA" id="ARBA00034479"/>
    </source>
</evidence>